<keyword evidence="1" id="KW-0812">Transmembrane</keyword>
<keyword evidence="1" id="KW-1133">Transmembrane helix</keyword>
<organism evidence="2 3">
    <name type="scientific">Yersinia mollaretii (strain ATCC 43969 / DSM 18520 / CIP 103324 / CNY 7263 / WAIP 204)</name>
    <dbReference type="NCBI Taxonomy" id="349967"/>
    <lineage>
        <taxon>Bacteria</taxon>
        <taxon>Pseudomonadati</taxon>
        <taxon>Pseudomonadota</taxon>
        <taxon>Gammaproteobacteria</taxon>
        <taxon>Enterobacterales</taxon>
        <taxon>Yersiniaceae</taxon>
        <taxon>Yersinia</taxon>
    </lineage>
</organism>
<feature type="transmembrane region" description="Helical" evidence="1">
    <location>
        <begin position="15"/>
        <end position="35"/>
    </location>
</feature>
<evidence type="ECO:0000313" key="3">
    <source>
        <dbReference type="Proteomes" id="UP000003027"/>
    </source>
</evidence>
<comment type="caution">
    <text evidence="2">The sequence shown here is derived from an EMBL/GenBank/DDBJ whole genome shotgun (WGS) entry which is preliminary data.</text>
</comment>
<dbReference type="EMBL" id="AALD02000036">
    <property type="protein sequence ID" value="EEQ09529.1"/>
    <property type="molecule type" value="Genomic_DNA"/>
</dbReference>
<gene>
    <name evidence="2" type="ORF">ymoll0001_14760</name>
</gene>
<keyword evidence="1" id="KW-0472">Membrane</keyword>
<name>A0ABP2EAT5_YERMW</name>
<keyword evidence="3" id="KW-1185">Reference proteome</keyword>
<dbReference type="Proteomes" id="UP000003027">
    <property type="component" value="Unassembled WGS sequence"/>
</dbReference>
<reference evidence="2" key="1">
    <citation type="submission" date="2008-12" db="EMBL/GenBank/DDBJ databases">
        <title>Annotation of the Yersinia mollaretii ATCC 43969 genome.</title>
        <authorList>
            <person name="Read T.D."/>
            <person name="Akmal A."/>
            <person name="Bishop-Lilly K."/>
            <person name="Chen P.E."/>
            <person name="Cook C."/>
            <person name="Kiley M.P."/>
            <person name="Lentz S."/>
            <person name="Mateczun A."/>
            <person name="Nagarajan N."/>
            <person name="Nolan N."/>
            <person name="Osborne B.I."/>
            <person name="Pop M."/>
            <person name="Sozhamannan S."/>
            <person name="Stewart A.C."/>
            <person name="Sulakvelidze A."/>
            <person name="Thomason B."/>
            <person name="Willner K."/>
            <person name="Zwick M.E."/>
        </authorList>
    </citation>
    <scope>NUCLEOTIDE SEQUENCE [LARGE SCALE GENOMIC DNA]</scope>
    <source>
        <strain evidence="2">ATCC 43969</strain>
    </source>
</reference>
<proteinExistence type="predicted"/>
<protein>
    <submittedName>
        <fullName evidence="2">Uncharacterized protein</fullName>
    </submittedName>
</protein>
<accession>A0ABP2EAT5</accession>
<evidence type="ECO:0000256" key="1">
    <source>
        <dbReference type="SAM" id="Phobius"/>
    </source>
</evidence>
<evidence type="ECO:0000313" key="2">
    <source>
        <dbReference type="EMBL" id="EEQ09529.1"/>
    </source>
</evidence>
<sequence length="39" mass="4317">MSVILLSAYARISTHLYIVMLLYIGNNIVSIGVAFEMTV</sequence>